<gene>
    <name evidence="1" type="ORF">PMF13cell1_00273</name>
</gene>
<dbReference type="AlphaFoldDB" id="A0A4P6LUK2"/>
<sequence length="72" mass="8538">MKRITSACLSQTIRFEAFTPQEVKAEYDLYLKKLDARNTKYVIDDFQDNSHGVITVKIRKQYNTYHTGEYLE</sequence>
<protein>
    <recommendedName>
        <fullName evidence="3">Protein pyrBI</fullName>
    </recommendedName>
</protein>
<evidence type="ECO:0008006" key="3">
    <source>
        <dbReference type="Google" id="ProtNLM"/>
    </source>
</evidence>
<organism evidence="1 2">
    <name type="scientific">Blautia producta</name>
    <dbReference type="NCBI Taxonomy" id="33035"/>
    <lineage>
        <taxon>Bacteria</taxon>
        <taxon>Bacillati</taxon>
        <taxon>Bacillota</taxon>
        <taxon>Clostridia</taxon>
        <taxon>Lachnospirales</taxon>
        <taxon>Lachnospiraceae</taxon>
        <taxon>Blautia</taxon>
    </lineage>
</organism>
<accession>A0A4P6LUK2</accession>
<dbReference type="EMBL" id="CP035945">
    <property type="protein sequence ID" value="QBE94780.1"/>
    <property type="molecule type" value="Genomic_DNA"/>
</dbReference>
<dbReference type="Proteomes" id="UP000289794">
    <property type="component" value="Chromosome"/>
</dbReference>
<proteinExistence type="predicted"/>
<name>A0A4P6LUK2_9FIRM</name>
<dbReference type="KEGG" id="bpro:PMF13cell1_00273"/>
<reference evidence="1 2" key="1">
    <citation type="submission" date="2019-01" db="EMBL/GenBank/DDBJ databases">
        <title>PMF-metabolizing Aryl O-demethylase.</title>
        <authorList>
            <person name="Kim M."/>
        </authorList>
    </citation>
    <scope>NUCLEOTIDE SEQUENCE [LARGE SCALE GENOMIC DNA]</scope>
    <source>
        <strain evidence="1 2">PMF1</strain>
    </source>
</reference>
<evidence type="ECO:0000313" key="2">
    <source>
        <dbReference type="Proteomes" id="UP000289794"/>
    </source>
</evidence>
<dbReference type="RefSeq" id="WP_029470764.1">
    <property type="nucleotide sequence ID" value="NZ_CP035945.1"/>
</dbReference>
<evidence type="ECO:0000313" key="1">
    <source>
        <dbReference type="EMBL" id="QBE94780.1"/>
    </source>
</evidence>